<dbReference type="AlphaFoldDB" id="A0A8H3QYZ8"/>
<reference evidence="1" key="1">
    <citation type="submission" date="2019-10" db="EMBL/GenBank/DDBJ databases">
        <title>Conservation and host-specific expression of non-tandemly repeated heterogenous ribosome RNA gene in arbuscular mycorrhizal fungi.</title>
        <authorList>
            <person name="Maeda T."/>
            <person name="Kobayashi Y."/>
            <person name="Nakagawa T."/>
            <person name="Ezawa T."/>
            <person name="Yamaguchi K."/>
            <person name="Bino T."/>
            <person name="Nishimoto Y."/>
            <person name="Shigenobu S."/>
            <person name="Kawaguchi M."/>
        </authorList>
    </citation>
    <scope>NUCLEOTIDE SEQUENCE</scope>
    <source>
        <strain evidence="1">HR1</strain>
    </source>
</reference>
<evidence type="ECO:0000313" key="1">
    <source>
        <dbReference type="EMBL" id="GES96667.1"/>
    </source>
</evidence>
<protein>
    <submittedName>
        <fullName evidence="1">Uncharacterized protein</fullName>
    </submittedName>
</protein>
<evidence type="ECO:0000313" key="2">
    <source>
        <dbReference type="Proteomes" id="UP000615446"/>
    </source>
</evidence>
<accession>A0A8H3QYZ8</accession>
<proteinExistence type="predicted"/>
<dbReference type="EMBL" id="BLAL01000252">
    <property type="protein sequence ID" value="GES96667.1"/>
    <property type="molecule type" value="Genomic_DNA"/>
</dbReference>
<name>A0A8H3QYZ8_9GLOM</name>
<sequence length="70" mass="8400">MNNKKLRLTVPSFLPIIIFTYERATTNIGGLRKIPVIKKHFTNNHFKNGFDLFHKIESFDKIWIDLHHFF</sequence>
<comment type="caution">
    <text evidence="1">The sequence shown here is derived from an EMBL/GenBank/DDBJ whole genome shotgun (WGS) entry which is preliminary data.</text>
</comment>
<gene>
    <name evidence="1" type="ORF">RCL2_002328800</name>
</gene>
<dbReference type="Proteomes" id="UP000615446">
    <property type="component" value="Unassembled WGS sequence"/>
</dbReference>
<organism evidence="1 2">
    <name type="scientific">Rhizophagus clarus</name>
    <dbReference type="NCBI Taxonomy" id="94130"/>
    <lineage>
        <taxon>Eukaryota</taxon>
        <taxon>Fungi</taxon>
        <taxon>Fungi incertae sedis</taxon>
        <taxon>Mucoromycota</taxon>
        <taxon>Glomeromycotina</taxon>
        <taxon>Glomeromycetes</taxon>
        <taxon>Glomerales</taxon>
        <taxon>Glomeraceae</taxon>
        <taxon>Rhizophagus</taxon>
    </lineage>
</organism>